<reference evidence="2 3" key="1">
    <citation type="submission" date="2018-11" db="EMBL/GenBank/DDBJ databases">
        <authorList>
            <consortium name="Pathogen Informatics"/>
        </authorList>
    </citation>
    <scope>NUCLEOTIDE SEQUENCE [LARGE SCALE GENOMIC DNA]</scope>
</reference>
<dbReference type="WBParaSite" id="HPBE_0001863701-mRNA-1">
    <property type="protein sequence ID" value="HPBE_0001863701-mRNA-1"/>
    <property type="gene ID" value="HPBE_0001863701"/>
</dbReference>
<keyword evidence="1" id="KW-1133">Transmembrane helix</keyword>
<evidence type="ECO:0000313" key="3">
    <source>
        <dbReference type="Proteomes" id="UP000050761"/>
    </source>
</evidence>
<accession>A0A183G9L3</accession>
<sequence>MLLHQEAGGVYSINGPTTRHKAALVVGELDDFTDSSIEDSLEDLHAVRKKRIGRLKQLAGLPFVFQIGIVVLLCQHSGTFFSFTTWLKNSANHSAGYQSFDFQTPAARSSGPVALPGFTFFRVASVSAGDLVNREQKPQKGWPDKEIPKWKFPQSDRAIASAPFCGLSEDGRSHH</sequence>
<accession>A0A3P8BS83</accession>
<protein>
    <submittedName>
        <fullName evidence="4">Transposase</fullName>
    </submittedName>
</protein>
<keyword evidence="1" id="KW-0812">Transmembrane</keyword>
<evidence type="ECO:0000313" key="2">
    <source>
        <dbReference type="EMBL" id="VDP12358.1"/>
    </source>
</evidence>
<evidence type="ECO:0000313" key="4">
    <source>
        <dbReference type="WBParaSite" id="HPBE_0001863701-mRNA-1"/>
    </source>
</evidence>
<keyword evidence="1" id="KW-0472">Membrane</keyword>
<evidence type="ECO:0000256" key="1">
    <source>
        <dbReference type="SAM" id="Phobius"/>
    </source>
</evidence>
<keyword evidence="3" id="KW-1185">Reference proteome</keyword>
<name>A0A183G9L3_HELPZ</name>
<reference evidence="4" key="2">
    <citation type="submission" date="2019-09" db="UniProtKB">
        <authorList>
            <consortium name="WormBaseParasite"/>
        </authorList>
    </citation>
    <scope>IDENTIFICATION</scope>
</reference>
<feature type="transmembrane region" description="Helical" evidence="1">
    <location>
        <begin position="58"/>
        <end position="78"/>
    </location>
</feature>
<proteinExistence type="predicted"/>
<dbReference type="AlphaFoldDB" id="A0A183G9L3"/>
<dbReference type="Proteomes" id="UP000050761">
    <property type="component" value="Unassembled WGS sequence"/>
</dbReference>
<organism evidence="3 4">
    <name type="scientific">Heligmosomoides polygyrus</name>
    <name type="common">Parasitic roundworm</name>
    <dbReference type="NCBI Taxonomy" id="6339"/>
    <lineage>
        <taxon>Eukaryota</taxon>
        <taxon>Metazoa</taxon>
        <taxon>Ecdysozoa</taxon>
        <taxon>Nematoda</taxon>
        <taxon>Chromadorea</taxon>
        <taxon>Rhabditida</taxon>
        <taxon>Rhabditina</taxon>
        <taxon>Rhabditomorpha</taxon>
        <taxon>Strongyloidea</taxon>
        <taxon>Heligmosomidae</taxon>
        <taxon>Heligmosomoides</taxon>
    </lineage>
</organism>
<dbReference type="EMBL" id="UZAH01030816">
    <property type="protein sequence ID" value="VDP12358.1"/>
    <property type="molecule type" value="Genomic_DNA"/>
</dbReference>
<gene>
    <name evidence="2" type="ORF">HPBE_LOCUS18636</name>
</gene>